<dbReference type="Pfam" id="PF00004">
    <property type="entry name" value="AAA"/>
    <property type="match status" value="3"/>
</dbReference>
<dbReference type="CDD" id="cd00009">
    <property type="entry name" value="AAA"/>
    <property type="match status" value="3"/>
</dbReference>
<dbReference type="InterPro" id="IPR041627">
    <property type="entry name" value="AAA_lid_6"/>
</dbReference>
<comment type="similarity">
    <text evidence="1">Belongs to the CbxX/CfxQ family.</text>
</comment>
<dbReference type="Gene3D" id="3.40.50.300">
    <property type="entry name" value="P-loop containing nucleotide triphosphate hydrolases"/>
    <property type="match status" value="3"/>
</dbReference>
<dbReference type="SUPFAM" id="SSF52540">
    <property type="entry name" value="P-loop containing nucleoside triphosphate hydrolases"/>
    <property type="match status" value="3"/>
</dbReference>
<organism evidence="6 7">
    <name type="scientific">Marasmiellus scandens</name>
    <dbReference type="NCBI Taxonomy" id="2682957"/>
    <lineage>
        <taxon>Eukaryota</taxon>
        <taxon>Fungi</taxon>
        <taxon>Dikarya</taxon>
        <taxon>Basidiomycota</taxon>
        <taxon>Agaricomycotina</taxon>
        <taxon>Agaricomycetes</taxon>
        <taxon>Agaricomycetidae</taxon>
        <taxon>Agaricales</taxon>
        <taxon>Marasmiineae</taxon>
        <taxon>Omphalotaceae</taxon>
        <taxon>Marasmiellus</taxon>
    </lineage>
</organism>
<evidence type="ECO:0000256" key="1">
    <source>
        <dbReference type="ARBA" id="ARBA00010378"/>
    </source>
</evidence>
<feature type="domain" description="AAA+ ATPase" evidence="5">
    <location>
        <begin position="814"/>
        <end position="951"/>
    </location>
</feature>
<feature type="compositionally biased region" description="Polar residues" evidence="4">
    <location>
        <begin position="179"/>
        <end position="208"/>
    </location>
</feature>
<feature type="region of interest" description="Disordered" evidence="4">
    <location>
        <begin position="1175"/>
        <end position="1200"/>
    </location>
</feature>
<feature type="region of interest" description="Disordered" evidence="4">
    <location>
        <begin position="33"/>
        <end position="217"/>
    </location>
</feature>
<reference evidence="6 7" key="1">
    <citation type="submission" date="2024-01" db="EMBL/GenBank/DDBJ databases">
        <title>A draft genome for the cacao thread blight pathogen Marasmiellus scandens.</title>
        <authorList>
            <person name="Baruah I.K."/>
            <person name="Leung J."/>
            <person name="Bukari Y."/>
            <person name="Amoako-Attah I."/>
            <person name="Meinhardt L.W."/>
            <person name="Bailey B.A."/>
            <person name="Cohen S.P."/>
        </authorList>
    </citation>
    <scope>NUCLEOTIDE SEQUENCE [LARGE SCALE GENOMIC DNA]</scope>
    <source>
        <strain evidence="6 7">GH-19</strain>
    </source>
</reference>
<dbReference type="InterPro" id="IPR003593">
    <property type="entry name" value="AAA+_ATPase"/>
</dbReference>
<dbReference type="Pfam" id="PF17866">
    <property type="entry name" value="AAA_lid_6"/>
    <property type="match status" value="1"/>
</dbReference>
<dbReference type="InterPro" id="IPR027417">
    <property type="entry name" value="P-loop_NTPase"/>
</dbReference>
<protein>
    <recommendedName>
        <fullName evidence="5">AAA+ ATPase domain-containing protein</fullName>
    </recommendedName>
</protein>
<dbReference type="InterPro" id="IPR050773">
    <property type="entry name" value="CbxX/CfxQ_RuBisCO_ESX"/>
</dbReference>
<dbReference type="SMART" id="SM00382">
    <property type="entry name" value="AAA"/>
    <property type="match status" value="3"/>
</dbReference>
<keyword evidence="2" id="KW-0547">Nucleotide-binding</keyword>
<feature type="compositionally biased region" description="Basic and acidic residues" evidence="4">
    <location>
        <begin position="1178"/>
        <end position="1200"/>
    </location>
</feature>
<gene>
    <name evidence="6" type="ORF">VKT23_006541</name>
</gene>
<feature type="compositionally biased region" description="Polar residues" evidence="4">
    <location>
        <begin position="1060"/>
        <end position="1073"/>
    </location>
</feature>
<feature type="compositionally biased region" description="Basic and acidic residues" evidence="4">
    <location>
        <begin position="78"/>
        <end position="102"/>
    </location>
</feature>
<name>A0ABR1JNQ9_9AGAR</name>
<evidence type="ECO:0000313" key="6">
    <source>
        <dbReference type="EMBL" id="KAK7464374.1"/>
    </source>
</evidence>
<evidence type="ECO:0000256" key="4">
    <source>
        <dbReference type="SAM" id="MobiDB-lite"/>
    </source>
</evidence>
<feature type="compositionally biased region" description="Basic and acidic residues" evidence="4">
    <location>
        <begin position="1076"/>
        <end position="1097"/>
    </location>
</feature>
<proteinExistence type="inferred from homology"/>
<dbReference type="PRINTS" id="PR00819">
    <property type="entry name" value="CBXCFQXSUPER"/>
</dbReference>
<dbReference type="Proteomes" id="UP001498398">
    <property type="component" value="Unassembled WGS sequence"/>
</dbReference>
<dbReference type="InterPro" id="IPR000641">
    <property type="entry name" value="CbxX/CfxQ"/>
</dbReference>
<dbReference type="EMBL" id="JBANRG010000008">
    <property type="protein sequence ID" value="KAK7464374.1"/>
    <property type="molecule type" value="Genomic_DNA"/>
</dbReference>
<keyword evidence="7" id="KW-1185">Reference proteome</keyword>
<feature type="domain" description="AAA+ ATPase" evidence="5">
    <location>
        <begin position="539"/>
        <end position="656"/>
    </location>
</feature>
<feature type="compositionally biased region" description="Polar residues" evidence="4">
    <location>
        <begin position="133"/>
        <end position="142"/>
    </location>
</feature>
<dbReference type="PANTHER" id="PTHR43392">
    <property type="entry name" value="AAA-TYPE ATPASE FAMILY PROTEIN / ANKYRIN REPEAT FAMILY PROTEIN"/>
    <property type="match status" value="1"/>
</dbReference>
<evidence type="ECO:0000313" key="7">
    <source>
        <dbReference type="Proteomes" id="UP001498398"/>
    </source>
</evidence>
<feature type="compositionally biased region" description="Low complexity" evidence="4">
    <location>
        <begin position="143"/>
        <end position="167"/>
    </location>
</feature>
<dbReference type="InterPro" id="IPR003959">
    <property type="entry name" value="ATPase_AAA_core"/>
</dbReference>
<feature type="compositionally biased region" description="Basic and acidic residues" evidence="4">
    <location>
        <begin position="33"/>
        <end position="68"/>
    </location>
</feature>
<sequence>MPCRAIIRSQCSKGHNCTRRCDETDTGICKKCEKEQKDEEDRRQKEFERQRRRDEDEAEHLRLMKQLENDQAEQNQILRDHQLMQERKNALNQKKKDLKELKGFVTQAQKPTTPPPPTNTAPQSSTDAPSGPSPNTTGPNSVPSTSSQPAAPKSSSASHSEDSPSNSQNKKPSVKPSAKPTTFSTSSMDRSGIPTSNPTTRDPSPTERSWQDRKSLEGVSNSAIDAIMEMIGLENVKEKVMDIYNQIELAKQQNVSVKDQRFNVVLLGNPGTGKTTVARHYSKFLASVGVLPGMAFEETTGSRLANDGIPETKKLPEKVTNAGGGCIFIDEAYQLTADHNFQGKNVLDFLLAEMENNVGKMVFILAGYNKEMEKFFEHNTGLQSRIPHRLQFDDYKDEELLNMLEKSMHKKWSGEMKVEDGIRGLYGRIAIRRLGRGRGENGFGNARALENLLARISERQAARFKREKDAGYRPDPFLLIREDLIGPEPTQAILDSPNWKELQNMIGLASVKESVQSLLDMVTRNYKRELVEQEPMAVSLNRVFVGSPGTGKTTVATLYGRILAELGLLSNGEVVVKSPSDFVGSALGESQKNTKAILASTVGKVLVIDEAYMLYGGGKTGQQADPYKTDVIDTIVAEVQSRPGEDRCVLLLGYKDQMMEMFQNVNPGLSRRFAIEDAFNFEDFSTDELRRILDLKLKKQNLDATPDAKKVALEVLDRAKRRPNFGNGGEVENLLVKAKTNYTKRIRGTDAPIDTIFEPQDFDPDFDRASHASDNLHELFKDVVGCEEIVTKLQKYQNIARNASRRNKEVSEVVPTSFVFKGPPGTGKTTTARKMGQVYFDMGLLGRPDVHECSASDLVGQYVGQTGPKVVQMFDKALGQVLFIDEAYRLREGHFAQEAIDEIVGLMTQDRYRGKIVVILAGYDEDINQLLEVNRGLASRFPEEICFYNLRPDECIGILAQRLAKDGVRLRGLDQPASQLSQQLSAHFQQLCSFAAWGNARDVLTIAKEMVGVAMDKMGDTDDDVMLEPVDVLACIENALSRFRTRENNQPLRPDRPNFPMQTPSPMSQSAPSIDTKIKTEEPRQEAEPASDGRDPGVSDSVWNQLQLDKAAEEAAKKKMGEELCQAEEELREAERQAQEEREEVLRLAMEIARQRDEEKIQELKRQRELHRLRKKEARRERERREAELKAKQEAQERARKEEAKAQQKLRDLGVCVAGFRWIKQFGGYRCAGGTHFVSNAQLGI</sequence>
<evidence type="ECO:0000256" key="3">
    <source>
        <dbReference type="ARBA" id="ARBA00022840"/>
    </source>
</evidence>
<dbReference type="PANTHER" id="PTHR43392:SF2">
    <property type="entry name" value="AAA-TYPE ATPASE FAMILY PROTEIN _ ANKYRIN REPEAT FAMILY PROTEIN"/>
    <property type="match status" value="1"/>
</dbReference>
<feature type="region of interest" description="Disordered" evidence="4">
    <location>
        <begin position="1045"/>
        <end position="1100"/>
    </location>
</feature>
<dbReference type="Gene3D" id="1.10.8.60">
    <property type="match status" value="2"/>
</dbReference>
<keyword evidence="3" id="KW-0067">ATP-binding</keyword>
<feature type="domain" description="AAA+ ATPase" evidence="5">
    <location>
        <begin position="260"/>
        <end position="396"/>
    </location>
</feature>
<evidence type="ECO:0000259" key="5">
    <source>
        <dbReference type="SMART" id="SM00382"/>
    </source>
</evidence>
<comment type="caution">
    <text evidence="6">The sequence shown here is derived from an EMBL/GenBank/DDBJ whole genome shotgun (WGS) entry which is preliminary data.</text>
</comment>
<accession>A0ABR1JNQ9</accession>
<evidence type="ECO:0000256" key="2">
    <source>
        <dbReference type="ARBA" id="ARBA00022741"/>
    </source>
</evidence>